<keyword evidence="3" id="KW-1185">Reference proteome</keyword>
<keyword evidence="1" id="KW-0732">Signal</keyword>
<dbReference type="EMBL" id="JAVIJP010000054">
    <property type="protein sequence ID" value="KAL3623766.1"/>
    <property type="molecule type" value="Genomic_DNA"/>
</dbReference>
<name>A0ABD3C1X9_9LAMI</name>
<evidence type="ECO:0000256" key="1">
    <source>
        <dbReference type="SAM" id="SignalP"/>
    </source>
</evidence>
<comment type="caution">
    <text evidence="2">The sequence shown here is derived from an EMBL/GenBank/DDBJ whole genome shotgun (WGS) entry which is preliminary data.</text>
</comment>
<reference evidence="3" key="1">
    <citation type="journal article" date="2024" name="IScience">
        <title>Strigolactones Initiate the Formation of Haustorium-like Structures in Castilleja.</title>
        <authorList>
            <person name="Buerger M."/>
            <person name="Peterson D."/>
            <person name="Chory J."/>
        </authorList>
    </citation>
    <scope>NUCLEOTIDE SEQUENCE [LARGE SCALE GENOMIC DNA]</scope>
</reference>
<dbReference type="Proteomes" id="UP001632038">
    <property type="component" value="Unassembled WGS sequence"/>
</dbReference>
<organism evidence="2 3">
    <name type="scientific">Castilleja foliolosa</name>
    <dbReference type="NCBI Taxonomy" id="1961234"/>
    <lineage>
        <taxon>Eukaryota</taxon>
        <taxon>Viridiplantae</taxon>
        <taxon>Streptophyta</taxon>
        <taxon>Embryophyta</taxon>
        <taxon>Tracheophyta</taxon>
        <taxon>Spermatophyta</taxon>
        <taxon>Magnoliopsida</taxon>
        <taxon>eudicotyledons</taxon>
        <taxon>Gunneridae</taxon>
        <taxon>Pentapetalae</taxon>
        <taxon>asterids</taxon>
        <taxon>lamiids</taxon>
        <taxon>Lamiales</taxon>
        <taxon>Orobanchaceae</taxon>
        <taxon>Pedicularideae</taxon>
        <taxon>Castillejinae</taxon>
        <taxon>Castilleja</taxon>
    </lineage>
</organism>
<dbReference type="Pfam" id="PF07172">
    <property type="entry name" value="GRP"/>
    <property type="match status" value="1"/>
</dbReference>
<feature type="signal peptide" evidence="1">
    <location>
        <begin position="1"/>
        <end position="26"/>
    </location>
</feature>
<accession>A0ABD3C1X9</accession>
<sequence length="60" mass="6527">MGSKAIVVLVGLFLAAFFLISSEVAARDLAETSNHVNTNPRKQMEPPLMLQATAVWDAVR</sequence>
<dbReference type="InterPro" id="IPR010800">
    <property type="entry name" value="GRP"/>
</dbReference>
<gene>
    <name evidence="2" type="ORF">CASFOL_032582</name>
</gene>
<feature type="chain" id="PRO_5044879213" evidence="1">
    <location>
        <begin position="27"/>
        <end position="60"/>
    </location>
</feature>
<dbReference type="AlphaFoldDB" id="A0ABD3C1X9"/>
<protein>
    <submittedName>
        <fullName evidence="2">Uncharacterized protein</fullName>
    </submittedName>
</protein>
<evidence type="ECO:0000313" key="3">
    <source>
        <dbReference type="Proteomes" id="UP001632038"/>
    </source>
</evidence>
<evidence type="ECO:0000313" key="2">
    <source>
        <dbReference type="EMBL" id="KAL3623766.1"/>
    </source>
</evidence>
<proteinExistence type="predicted"/>